<keyword evidence="2" id="KW-1185">Reference proteome</keyword>
<gene>
    <name evidence="1" type="ORF">SSLN_LOCUS15091</name>
</gene>
<dbReference type="AlphaFoldDB" id="A0A183TF43"/>
<evidence type="ECO:0000313" key="1">
    <source>
        <dbReference type="EMBL" id="VDM01477.1"/>
    </source>
</evidence>
<sequence length="77" mass="8384">MTHSAVRQPYEDVQAFLATVPKADKAIVLGDFNTCVGTDHAAWQGVLGPHGLGSWNDNGLLLLHTCVEHRLLLTNTF</sequence>
<dbReference type="OrthoDB" id="412793at2759"/>
<dbReference type="EMBL" id="UYSU01039586">
    <property type="protein sequence ID" value="VDM01477.1"/>
    <property type="molecule type" value="Genomic_DNA"/>
</dbReference>
<protein>
    <submittedName>
        <fullName evidence="3">Endo/exonuclease/phosphatase domain-containing protein</fullName>
    </submittedName>
</protein>
<dbReference type="WBParaSite" id="SSLN_0001565501-mRNA-1">
    <property type="protein sequence ID" value="SSLN_0001565501-mRNA-1"/>
    <property type="gene ID" value="SSLN_0001565501"/>
</dbReference>
<evidence type="ECO:0000313" key="2">
    <source>
        <dbReference type="Proteomes" id="UP000275846"/>
    </source>
</evidence>
<organism evidence="3">
    <name type="scientific">Schistocephalus solidus</name>
    <name type="common">Tapeworm</name>
    <dbReference type="NCBI Taxonomy" id="70667"/>
    <lineage>
        <taxon>Eukaryota</taxon>
        <taxon>Metazoa</taxon>
        <taxon>Spiralia</taxon>
        <taxon>Lophotrochozoa</taxon>
        <taxon>Platyhelminthes</taxon>
        <taxon>Cestoda</taxon>
        <taxon>Eucestoda</taxon>
        <taxon>Diphyllobothriidea</taxon>
        <taxon>Diphyllobothriidae</taxon>
        <taxon>Schistocephalus</taxon>
    </lineage>
</organism>
<name>A0A183TF43_SCHSO</name>
<proteinExistence type="predicted"/>
<evidence type="ECO:0000313" key="3">
    <source>
        <dbReference type="WBParaSite" id="SSLN_0001565501-mRNA-1"/>
    </source>
</evidence>
<accession>A0A183TF43</accession>
<reference evidence="1 2" key="2">
    <citation type="submission" date="2018-11" db="EMBL/GenBank/DDBJ databases">
        <authorList>
            <consortium name="Pathogen Informatics"/>
        </authorList>
    </citation>
    <scope>NUCLEOTIDE SEQUENCE [LARGE SCALE GENOMIC DNA]</scope>
    <source>
        <strain evidence="1 2">NST_G2</strain>
    </source>
</reference>
<dbReference type="Proteomes" id="UP000275846">
    <property type="component" value="Unassembled WGS sequence"/>
</dbReference>
<reference evidence="3" key="1">
    <citation type="submission" date="2016-06" db="UniProtKB">
        <authorList>
            <consortium name="WormBaseParasite"/>
        </authorList>
    </citation>
    <scope>IDENTIFICATION</scope>
</reference>